<keyword evidence="2" id="KW-1185">Reference proteome</keyword>
<accession>A0ACC3BM39</accession>
<evidence type="ECO:0000313" key="1">
    <source>
        <dbReference type="EMBL" id="KAK1858648.1"/>
    </source>
</evidence>
<dbReference type="Proteomes" id="UP000798662">
    <property type="component" value="Chromosome 1"/>
</dbReference>
<comment type="caution">
    <text evidence="1">The sequence shown here is derived from an EMBL/GenBank/DDBJ whole genome shotgun (WGS) entry which is preliminary data.</text>
</comment>
<gene>
    <name evidence="1" type="ORF">I4F81_001249</name>
</gene>
<name>A0ACC3BM39_PYRYE</name>
<protein>
    <submittedName>
        <fullName evidence="1">Uncharacterized protein</fullName>
    </submittedName>
</protein>
<sequence length="511" mass="55125">MATDDPMFLRFNAFETTAFFTSLMVALYSLIPNPTGRQGPTDRSELLVYAGWRDAVLVIGAHLTFMAIVLGVLLGSDASGKSIAWVLLLMAAPWAPLAGSVKRTLGSWRRVRSMMLARTARNQMAAIAREYFLTGQRGIAAARIVYHVTGALPVTPLEALQDVPALATHVDAIRRAATPPGVAPAGSGKAPAGGRAEGARAAEAGKLLDMGILWAVHQGPQPWDARRRRLSLSAMAAAMDPLARLWTRETVPLLVSPFPAYQDAAGVPRRMPLRQQAELLDMMDELQTAGTLSDSLAARSLRGRFCDRCALATRGAVEAYLESDVRGHGDMRADAWLRNVNFQWHGHYEAMVDVLWEATFMDGAATRLSVSEQPDASSHYNDRAKVLTVRMLTLLFLVLRSVAGDAPPLAALADRVGARLHTRAHWADFWAALARQVAAEAGGPPTAGTTVATGRIGTATFKNVTRQVQDAEMEAVVDTLAAHPLEGALCGVPSCWLATDTTMRVWRVPPL</sequence>
<organism evidence="1 2">
    <name type="scientific">Pyropia yezoensis</name>
    <name type="common">Susabi-nori</name>
    <name type="synonym">Porphyra yezoensis</name>
    <dbReference type="NCBI Taxonomy" id="2788"/>
    <lineage>
        <taxon>Eukaryota</taxon>
        <taxon>Rhodophyta</taxon>
        <taxon>Bangiophyceae</taxon>
        <taxon>Bangiales</taxon>
        <taxon>Bangiaceae</taxon>
        <taxon>Pyropia</taxon>
    </lineage>
</organism>
<evidence type="ECO:0000313" key="2">
    <source>
        <dbReference type="Proteomes" id="UP000798662"/>
    </source>
</evidence>
<reference evidence="1" key="1">
    <citation type="submission" date="2019-11" db="EMBL/GenBank/DDBJ databases">
        <title>Nori genome reveals adaptations in red seaweeds to the harsh intertidal environment.</title>
        <authorList>
            <person name="Wang D."/>
            <person name="Mao Y."/>
        </authorList>
    </citation>
    <scope>NUCLEOTIDE SEQUENCE</scope>
    <source>
        <tissue evidence="1">Gametophyte</tissue>
    </source>
</reference>
<proteinExistence type="predicted"/>
<dbReference type="EMBL" id="CM020618">
    <property type="protein sequence ID" value="KAK1858648.1"/>
    <property type="molecule type" value="Genomic_DNA"/>
</dbReference>